<dbReference type="Proteomes" id="UP000324646">
    <property type="component" value="Chromosome"/>
</dbReference>
<dbReference type="AlphaFoldDB" id="A0A5C0SGI1"/>
<sequence length="32" mass="3850">MLYAYCLMDNHVHLLIKENTNDISKCMMFMII</sequence>
<gene>
    <name evidence="1" type="ORF">FQB35_12875</name>
</gene>
<evidence type="ECO:0000313" key="2">
    <source>
        <dbReference type="Proteomes" id="UP000324646"/>
    </source>
</evidence>
<dbReference type="GO" id="GO:0006313">
    <property type="term" value="P:DNA transposition"/>
    <property type="evidence" value="ECO:0007669"/>
    <property type="project" value="InterPro"/>
</dbReference>
<dbReference type="EMBL" id="CP042243">
    <property type="protein sequence ID" value="QEK13685.1"/>
    <property type="molecule type" value="Genomic_DNA"/>
</dbReference>
<dbReference type="GO" id="GO:0004803">
    <property type="term" value="F:transposase activity"/>
    <property type="evidence" value="ECO:0007669"/>
    <property type="project" value="InterPro"/>
</dbReference>
<proteinExistence type="predicted"/>
<accession>A0A5C0SGI1</accession>
<dbReference type="InterPro" id="IPR036515">
    <property type="entry name" value="Transposase_17_sf"/>
</dbReference>
<dbReference type="GO" id="GO:0003677">
    <property type="term" value="F:DNA binding"/>
    <property type="evidence" value="ECO:0007669"/>
    <property type="project" value="InterPro"/>
</dbReference>
<name>A0A5C0SGI1_CRATE</name>
<dbReference type="SUPFAM" id="SSF143422">
    <property type="entry name" value="Transposase IS200-like"/>
    <property type="match status" value="1"/>
</dbReference>
<organism evidence="1 2">
    <name type="scientific">Crassaminicella thermophila</name>
    <dbReference type="NCBI Taxonomy" id="2599308"/>
    <lineage>
        <taxon>Bacteria</taxon>
        <taxon>Bacillati</taxon>
        <taxon>Bacillota</taxon>
        <taxon>Clostridia</taxon>
        <taxon>Eubacteriales</taxon>
        <taxon>Clostridiaceae</taxon>
        <taxon>Crassaminicella</taxon>
    </lineage>
</organism>
<dbReference type="KEGG" id="crs:FQB35_12875"/>
<evidence type="ECO:0000313" key="1">
    <source>
        <dbReference type="EMBL" id="QEK13685.1"/>
    </source>
</evidence>
<dbReference type="Gene3D" id="3.30.70.1290">
    <property type="entry name" value="Transposase IS200-like"/>
    <property type="match status" value="1"/>
</dbReference>
<keyword evidence="2" id="KW-1185">Reference proteome</keyword>
<protein>
    <recommendedName>
        <fullName evidence="3">Transposase IS200-like domain-containing protein</fullName>
    </recommendedName>
</protein>
<reference evidence="1 2" key="1">
    <citation type="submission" date="2019-07" db="EMBL/GenBank/DDBJ databases">
        <title>Complete genome of Crassaminicella thermophila SY095.</title>
        <authorList>
            <person name="Li X."/>
        </authorList>
    </citation>
    <scope>NUCLEOTIDE SEQUENCE [LARGE SCALE GENOMIC DNA]</scope>
    <source>
        <strain evidence="1 2">SY095</strain>
    </source>
</reference>
<dbReference type="OrthoDB" id="9788881at2"/>
<evidence type="ECO:0008006" key="3">
    <source>
        <dbReference type="Google" id="ProtNLM"/>
    </source>
</evidence>